<evidence type="ECO:0000313" key="2">
    <source>
        <dbReference type="Proteomes" id="UP001239111"/>
    </source>
</evidence>
<name>A0ACC2PTU0_9HYME</name>
<evidence type="ECO:0000313" key="1">
    <source>
        <dbReference type="EMBL" id="KAJ8686825.1"/>
    </source>
</evidence>
<protein>
    <submittedName>
        <fullName evidence="1">Uncharacterized protein</fullName>
    </submittedName>
</protein>
<gene>
    <name evidence="1" type="ORF">QAD02_022619</name>
</gene>
<accession>A0ACC2PTU0</accession>
<comment type="caution">
    <text evidence="1">The sequence shown here is derived from an EMBL/GenBank/DDBJ whole genome shotgun (WGS) entry which is preliminary data.</text>
</comment>
<dbReference type="Proteomes" id="UP001239111">
    <property type="component" value="Chromosome 1"/>
</dbReference>
<proteinExistence type="predicted"/>
<sequence length="138" mass="15982">MNKIALVMIIIHLLSVLDDVWQQGGVNISNQSSYSTKYFEKDPLELSGCYIGTINKRRKKTSNPDRNKDYASCVYCGKTYTLKRSLWRHQKYECTGLARNPRFRCAHCNQTCKLKYNMKAHLAKVHPEKPAEYCMDPA</sequence>
<dbReference type="EMBL" id="CM056741">
    <property type="protein sequence ID" value="KAJ8686825.1"/>
    <property type="molecule type" value="Genomic_DNA"/>
</dbReference>
<reference evidence="1" key="1">
    <citation type="submission" date="2023-04" db="EMBL/GenBank/DDBJ databases">
        <title>A chromosome-level genome assembly of the parasitoid wasp Eretmocerus hayati.</title>
        <authorList>
            <person name="Zhong Y."/>
            <person name="Liu S."/>
            <person name="Liu Y."/>
        </authorList>
    </citation>
    <scope>NUCLEOTIDE SEQUENCE</scope>
    <source>
        <strain evidence="1">ZJU_SS_LIU_2023</strain>
    </source>
</reference>
<organism evidence="1 2">
    <name type="scientific">Eretmocerus hayati</name>
    <dbReference type="NCBI Taxonomy" id="131215"/>
    <lineage>
        <taxon>Eukaryota</taxon>
        <taxon>Metazoa</taxon>
        <taxon>Ecdysozoa</taxon>
        <taxon>Arthropoda</taxon>
        <taxon>Hexapoda</taxon>
        <taxon>Insecta</taxon>
        <taxon>Pterygota</taxon>
        <taxon>Neoptera</taxon>
        <taxon>Endopterygota</taxon>
        <taxon>Hymenoptera</taxon>
        <taxon>Apocrita</taxon>
        <taxon>Proctotrupomorpha</taxon>
        <taxon>Chalcidoidea</taxon>
        <taxon>Aphelinidae</taxon>
        <taxon>Aphelininae</taxon>
        <taxon>Eretmocerus</taxon>
    </lineage>
</organism>
<keyword evidence="2" id="KW-1185">Reference proteome</keyword>